<dbReference type="InterPro" id="IPR029063">
    <property type="entry name" value="SAM-dependent_MTases_sf"/>
</dbReference>
<dbReference type="CDD" id="cd02440">
    <property type="entry name" value="AdoMet_MTases"/>
    <property type="match status" value="1"/>
</dbReference>
<evidence type="ECO:0000313" key="2">
    <source>
        <dbReference type="EMBL" id="KAE8382757.1"/>
    </source>
</evidence>
<dbReference type="EMBL" id="ML736160">
    <property type="protein sequence ID" value="KAE8382757.1"/>
    <property type="molecule type" value="Genomic_DNA"/>
</dbReference>
<sequence length="333" mass="37469">MEMGLDTMAFTPAQYAASEDFRRENLDAPLADVSWVEEGPLQSILKSTARDVLQSSSNGFVRVEASLNIEPGHIYLEGLLHTPRAFSAEKYNTYEDVVIEKEFPGGHAAFFDMLITSKQIRLGRDHERNQHLAGVYDGFAPRYHAARANTGLSRMQQDLSKDYDFSGTVLDLACGNGEFGAMLHEHGVSAKISGIDVSEGMTRSSYIQDHYEKPLFIGPMDELIMRMADFDHVVCFAAFQFLDPIHLTACLARMFMVAQKSVTAIHEDLSGAYIDNMKKRNGELCSNFNHISTLDEFGVPRGWQQVRKERFPLYDNPNLGETVYGFIIRFEKA</sequence>
<dbReference type="InterPro" id="IPR041698">
    <property type="entry name" value="Methyltransf_25"/>
</dbReference>
<keyword evidence="3" id="KW-1185">Reference proteome</keyword>
<proteinExistence type="predicted"/>
<reference evidence="2 3" key="1">
    <citation type="submission" date="2019-04" db="EMBL/GenBank/DDBJ databases">
        <title>Friends and foes A comparative genomics studyof 23 Aspergillus species from section Flavi.</title>
        <authorList>
            <consortium name="DOE Joint Genome Institute"/>
            <person name="Kjaerbolling I."/>
            <person name="Vesth T."/>
            <person name="Frisvad J.C."/>
            <person name="Nybo J.L."/>
            <person name="Theobald S."/>
            <person name="Kildgaard S."/>
            <person name="Isbrandt T."/>
            <person name="Kuo A."/>
            <person name="Sato A."/>
            <person name="Lyhne E.K."/>
            <person name="Kogle M.E."/>
            <person name="Wiebenga A."/>
            <person name="Kun R.S."/>
            <person name="Lubbers R.J."/>
            <person name="Makela M.R."/>
            <person name="Barry K."/>
            <person name="Chovatia M."/>
            <person name="Clum A."/>
            <person name="Daum C."/>
            <person name="Haridas S."/>
            <person name="He G."/>
            <person name="LaButti K."/>
            <person name="Lipzen A."/>
            <person name="Mondo S."/>
            <person name="Riley R."/>
            <person name="Salamov A."/>
            <person name="Simmons B.A."/>
            <person name="Magnuson J.K."/>
            <person name="Henrissat B."/>
            <person name="Mortensen U.H."/>
            <person name="Larsen T.O."/>
            <person name="Devries R.P."/>
            <person name="Grigoriev I.V."/>
            <person name="Machida M."/>
            <person name="Baker S.E."/>
            <person name="Andersen M.R."/>
        </authorList>
    </citation>
    <scope>NUCLEOTIDE SEQUENCE [LARGE SCALE GENOMIC DNA]</scope>
    <source>
        <strain evidence="2 3">IBT 29228</strain>
    </source>
</reference>
<dbReference type="Gene3D" id="3.40.50.150">
    <property type="entry name" value="Vaccinia Virus protein VP39"/>
    <property type="match status" value="1"/>
</dbReference>
<gene>
    <name evidence="2" type="ORF">BDV26DRAFT_224172</name>
</gene>
<name>A0A5N7BMP1_9EURO</name>
<dbReference type="OrthoDB" id="66144at2759"/>
<organism evidence="2 3">
    <name type="scientific">Aspergillus bertholletiae</name>
    <dbReference type="NCBI Taxonomy" id="1226010"/>
    <lineage>
        <taxon>Eukaryota</taxon>
        <taxon>Fungi</taxon>
        <taxon>Dikarya</taxon>
        <taxon>Ascomycota</taxon>
        <taxon>Pezizomycotina</taxon>
        <taxon>Eurotiomycetes</taxon>
        <taxon>Eurotiomycetidae</taxon>
        <taxon>Eurotiales</taxon>
        <taxon>Aspergillaceae</taxon>
        <taxon>Aspergillus</taxon>
        <taxon>Aspergillus subgen. Circumdati</taxon>
    </lineage>
</organism>
<evidence type="ECO:0000259" key="1">
    <source>
        <dbReference type="Pfam" id="PF13649"/>
    </source>
</evidence>
<dbReference type="AlphaFoldDB" id="A0A5N7BMP1"/>
<dbReference type="SUPFAM" id="SSF53335">
    <property type="entry name" value="S-adenosyl-L-methionine-dependent methyltransferases"/>
    <property type="match status" value="1"/>
</dbReference>
<protein>
    <recommendedName>
        <fullName evidence="1">Methyltransferase domain-containing protein</fullName>
    </recommendedName>
</protein>
<evidence type="ECO:0000313" key="3">
    <source>
        <dbReference type="Proteomes" id="UP000326198"/>
    </source>
</evidence>
<dbReference type="Proteomes" id="UP000326198">
    <property type="component" value="Unassembled WGS sequence"/>
</dbReference>
<accession>A0A5N7BMP1</accession>
<dbReference type="Pfam" id="PF13649">
    <property type="entry name" value="Methyltransf_25"/>
    <property type="match status" value="1"/>
</dbReference>
<feature type="domain" description="Methyltransferase" evidence="1">
    <location>
        <begin position="169"/>
        <end position="257"/>
    </location>
</feature>